<dbReference type="InterPro" id="IPR040644">
    <property type="entry name" value="HydF_tetramer"/>
</dbReference>
<dbReference type="NCBIfam" id="TIGR00231">
    <property type="entry name" value="small_GTP"/>
    <property type="match status" value="1"/>
</dbReference>
<dbReference type="OrthoDB" id="188276at2759"/>
<dbReference type="GO" id="GO:0030488">
    <property type="term" value="P:tRNA methylation"/>
    <property type="evidence" value="ECO:0007669"/>
    <property type="project" value="TreeGrafter"/>
</dbReference>
<dbReference type="EMBL" id="JAHDYR010000003">
    <property type="protein sequence ID" value="KAG9397273.1"/>
    <property type="molecule type" value="Genomic_DNA"/>
</dbReference>
<dbReference type="Proteomes" id="UP000717585">
    <property type="component" value="Unassembled WGS sequence"/>
</dbReference>
<gene>
    <name evidence="3" type="ORF">J8273_1188</name>
</gene>
<evidence type="ECO:0000259" key="2">
    <source>
        <dbReference type="Pfam" id="PF18133"/>
    </source>
</evidence>
<keyword evidence="4" id="KW-1185">Reference proteome</keyword>
<evidence type="ECO:0000259" key="1">
    <source>
        <dbReference type="Pfam" id="PF01926"/>
    </source>
</evidence>
<feature type="domain" description="Hydrogen maturase F tetramerization" evidence="2">
    <location>
        <begin position="328"/>
        <end position="457"/>
    </location>
</feature>
<dbReference type="PANTHER" id="PTHR42714">
    <property type="entry name" value="TRNA MODIFICATION GTPASE GTPBP3"/>
    <property type="match status" value="1"/>
</dbReference>
<dbReference type="PANTHER" id="PTHR42714:SF6">
    <property type="entry name" value="TRANSLATION INITIATION FACTOR IF-2"/>
    <property type="match status" value="1"/>
</dbReference>
<evidence type="ECO:0000313" key="4">
    <source>
        <dbReference type="Proteomes" id="UP000717585"/>
    </source>
</evidence>
<dbReference type="Pfam" id="PF01926">
    <property type="entry name" value="MMR_HSR1"/>
    <property type="match status" value="1"/>
</dbReference>
<dbReference type="GO" id="GO:0005525">
    <property type="term" value="F:GTP binding"/>
    <property type="evidence" value="ECO:0007669"/>
    <property type="project" value="InterPro"/>
</dbReference>
<dbReference type="Gene3D" id="3.40.50.11410">
    <property type="match status" value="1"/>
</dbReference>
<evidence type="ECO:0000313" key="3">
    <source>
        <dbReference type="EMBL" id="KAG9397273.1"/>
    </source>
</evidence>
<reference evidence="3" key="1">
    <citation type="submission" date="2021-05" db="EMBL/GenBank/DDBJ databases">
        <title>A free-living protist that lacks canonical eukaryotic 1 DNA replication and segregation systems.</title>
        <authorList>
            <person name="Salas-Leiva D.E."/>
            <person name="Tromer E.C."/>
            <person name="Curtis B.A."/>
            <person name="Jerlstrom-Hultqvist J."/>
            <person name="Kolisko M."/>
            <person name="Yi Z."/>
            <person name="Salas-Leiva J.S."/>
            <person name="Gallot-Lavallee L."/>
            <person name="Kops G.J.P.L."/>
            <person name="Archibald J.M."/>
            <person name="Simpson A.G.B."/>
            <person name="Roger A.J."/>
        </authorList>
    </citation>
    <scope>NUCLEOTIDE SEQUENCE</scope>
    <source>
        <strain evidence="3">BICM</strain>
    </source>
</reference>
<accession>A0A8J6AYM8</accession>
<dbReference type="InterPro" id="IPR027417">
    <property type="entry name" value="P-loop_NTPase"/>
</dbReference>
<feature type="domain" description="G" evidence="1">
    <location>
        <begin position="35"/>
        <end position="152"/>
    </location>
</feature>
<sequence length="469" mass="51221">MLSAASVASSIKDAIFSPTVFSRNASTSFIVRKNIGIFGRMNAGKSTLMNNFTQQQTSIVDDTPGTTADVKQALIEFHKMGPVKLFDTAGLDENGPLGDKKRWKTESALLQSDLCILVVHVDACVSARDCSTELDVLSQAKARNKPALVIFNVREGGMQPPADLVATLKQAYPALNDVAIDLHSANAGQKLIHHIEETYNLGMKQVSLLPDVPNSDRRGAVFLNIPMDAETPGCRLLRPQAFTQEQALSKYLSTVCYRMDLGQARGPTSSDEQERFYQALNTASNLRLLVTDSQAMDVVYPWTKGMDLPMTTFSTAMINFMSGGRLPELIAGLEALHHLKPGDKVLICEACNHDRLTENCEDIGLTQLPRIIKRMATELSGVPGEAITIEHSFGRVFPRDDVRDYALVVHCGACMLDQQATVARLDALAESGVPVTNYGLLLSYAQKPDALKRVIAPYGLDLDKLVLGR</sequence>
<dbReference type="CDD" id="cd00880">
    <property type="entry name" value="Era_like"/>
    <property type="match status" value="1"/>
</dbReference>
<dbReference type="GO" id="GO:0005737">
    <property type="term" value="C:cytoplasm"/>
    <property type="evidence" value="ECO:0007669"/>
    <property type="project" value="TreeGrafter"/>
</dbReference>
<dbReference type="InterPro" id="IPR006073">
    <property type="entry name" value="GTP-bd"/>
</dbReference>
<dbReference type="Pfam" id="PF18133">
    <property type="entry name" value="HydF_tetramer"/>
    <property type="match status" value="1"/>
</dbReference>
<comment type="caution">
    <text evidence="3">The sequence shown here is derived from an EMBL/GenBank/DDBJ whole genome shotgun (WGS) entry which is preliminary data.</text>
</comment>
<name>A0A8J6AYM8_9EUKA</name>
<dbReference type="InterPro" id="IPR005225">
    <property type="entry name" value="Small_GTP-bd"/>
</dbReference>
<proteinExistence type="predicted"/>
<dbReference type="AlphaFoldDB" id="A0A8J6AYM8"/>
<dbReference type="GO" id="GO:0002098">
    <property type="term" value="P:tRNA wobble uridine modification"/>
    <property type="evidence" value="ECO:0007669"/>
    <property type="project" value="TreeGrafter"/>
</dbReference>
<dbReference type="Gene3D" id="3.40.50.11420">
    <property type="match status" value="1"/>
</dbReference>
<dbReference type="SUPFAM" id="SSF52540">
    <property type="entry name" value="P-loop containing nucleoside triphosphate hydrolases"/>
    <property type="match status" value="1"/>
</dbReference>
<dbReference type="Gene3D" id="3.40.50.300">
    <property type="entry name" value="P-loop containing nucleotide triphosphate hydrolases"/>
    <property type="match status" value="1"/>
</dbReference>
<organism evidence="3 4">
    <name type="scientific">Carpediemonas membranifera</name>
    <dbReference type="NCBI Taxonomy" id="201153"/>
    <lineage>
        <taxon>Eukaryota</taxon>
        <taxon>Metamonada</taxon>
        <taxon>Carpediemonas-like organisms</taxon>
        <taxon>Carpediemonas</taxon>
    </lineage>
</organism>
<protein>
    <submittedName>
        <fullName evidence="3">Iron hydrogenase maturase HydF</fullName>
    </submittedName>
</protein>